<name>A0A919GSJ2_9ACTN</name>
<dbReference type="RefSeq" id="WP_051901752.1">
    <property type="nucleotide sequence ID" value="NZ_BNEE01000004.1"/>
</dbReference>
<proteinExistence type="predicted"/>
<protein>
    <submittedName>
        <fullName evidence="1">Uncharacterized protein</fullName>
    </submittedName>
</protein>
<comment type="caution">
    <text evidence="1">The sequence shown here is derived from an EMBL/GenBank/DDBJ whole genome shotgun (WGS) entry which is preliminary data.</text>
</comment>
<organism evidence="1 2">
    <name type="scientific">Streptomyces xanthophaeus</name>
    <dbReference type="NCBI Taxonomy" id="67385"/>
    <lineage>
        <taxon>Bacteria</taxon>
        <taxon>Bacillati</taxon>
        <taxon>Actinomycetota</taxon>
        <taxon>Actinomycetes</taxon>
        <taxon>Kitasatosporales</taxon>
        <taxon>Streptomycetaceae</taxon>
        <taxon>Streptomyces</taxon>
    </lineage>
</organism>
<evidence type="ECO:0000313" key="1">
    <source>
        <dbReference type="EMBL" id="GHI83386.1"/>
    </source>
</evidence>
<reference evidence="1" key="1">
    <citation type="submission" date="2020-09" db="EMBL/GenBank/DDBJ databases">
        <title>Whole genome shotgun sequence of Streptomyces xanthophaeus NBRC 12829.</title>
        <authorList>
            <person name="Komaki H."/>
            <person name="Tamura T."/>
        </authorList>
    </citation>
    <scope>NUCLEOTIDE SEQUENCE</scope>
    <source>
        <strain evidence="1">NBRC 12829</strain>
    </source>
</reference>
<dbReference type="EMBL" id="BNEE01000004">
    <property type="protein sequence ID" value="GHI83386.1"/>
    <property type="molecule type" value="Genomic_DNA"/>
</dbReference>
<sequence>MTHWIHGPFPGHEVNVIFSRGIPLETLLRGLSGMRREPIVYREKDGWCCLVHDMHNGEAGDYDAVDYRRLCPDGGEILAFVTEPCSAKAHGPWFTYCRDGEVVTAFSFENVIEPVGADPDPLATALAAGVPVGGDDFESRYGGGYGSEERIVRTISSHFGLPELTITPVEP</sequence>
<evidence type="ECO:0000313" key="2">
    <source>
        <dbReference type="Proteomes" id="UP000600026"/>
    </source>
</evidence>
<keyword evidence="2" id="KW-1185">Reference proteome</keyword>
<dbReference type="OrthoDB" id="4160011at2"/>
<dbReference type="Proteomes" id="UP000600026">
    <property type="component" value="Unassembled WGS sequence"/>
</dbReference>
<dbReference type="AlphaFoldDB" id="A0A919GSJ2"/>
<gene>
    <name evidence="1" type="ORF">Sxan_07500</name>
</gene>
<accession>A0A919GSJ2</accession>